<dbReference type="InterPro" id="IPR024395">
    <property type="entry name" value="CLASP_N_dom"/>
</dbReference>
<feature type="compositionally biased region" description="Low complexity" evidence="8">
    <location>
        <begin position="1123"/>
        <end position="1141"/>
    </location>
</feature>
<proteinExistence type="inferred from homology"/>
<dbReference type="EMBL" id="MU865326">
    <property type="protein sequence ID" value="KAK4227891.1"/>
    <property type="molecule type" value="Genomic_DNA"/>
</dbReference>
<sequence>MAERITEEQVEHLIAVLRNENASIDTKVNTVNAAKSSIKQHNVPDVCVIPLFDALRKASSTQHAILVNAGFTALNHLLTRMSRQDPKWLSKDVVNTLPLVVDKLGDLKEKFRQLALQALATMYKVAPLETERAVRNTAMVGKNPRAKEASLHFLLQMHQENGLQFRGYVPTLMELLEDADAMVRETAKLTVIELFKNAPNAAKSDLKRQLTNFKVRPAIAQAIIKELNPATSAPASQTSALEEQRPASRANLAASVSSLPTDRPITPMDSTRTDTVEPMYINTNRELDDIFREIHMWFDGKETEQNWLKREESIIKLRKLIAGNAATDFAEPYLTGLRGLLDGMIKGVVSLRTSLSKESCSLVQDIARAYGPAMDPMVEILMQTFIKLCAATKKIASQQANTTVDTIIAKVSYTPRIMQHIWLAVQDKNVNPRLYSSGWLQTLLVKEAHHKNHVEHTGGLDLIEKSIKKGLGDANPTVREKMRATYWKFSTIWPARADAIMDGLDATAQKLLRNDPHNPASPKRAAAGPSGGSRPGLGLSKSTMGAPKPSIRETIMAQKKAMASSSSTTAKAPQARPGSAMAHFSPVRTTAPTSQTSTTTTTSTVRTRPESTIMGSTGGISGAPMRPGRRRPEMAPRPATAGPYSVRSHDQPSSEQKSPPNSRSKSVITPKTISTSPKRSVPKTFQPSHSTSSLVESNLPTPTRGSTPKFESPRATPSRLARSLDMTTASSPRAHEEFSAVIPTISVLKNTPPRERQSSPSLVESAPIVRAISEPPAYEESVAPEVPKHTSQPLRSADVSPTSRSPPLKVFEDPFTGDKSQQLRSSKPIFDTPVLEEKPVNADAANLQRISTNGANGITNGEIVAISPEKAKQNLRLLESGITKIKQQSLDVHGFRKLQGIIRDSKALITDDKFDALLSGLFEFLEAPALPHLAPDKVQDVKAQILATIKVMLKRLRENFRPHVSRGLESLLRSRAAYEGRTHMVSGLELLASELVTLGDASEITVVLGKMLNGMDVDSAHDLKSLSMGLHVLKEMIDNAHIKFVPTEGELELLASLAARCLESGESAVRMDAVALCVALHARVGDARFWEAVKGVREDPKSLITYYIVRRQRENGVVGANGSASASASSTSLASAATPAA</sequence>
<dbReference type="InterPro" id="IPR011989">
    <property type="entry name" value="ARM-like"/>
</dbReference>
<feature type="region of interest" description="Disordered" evidence="8">
    <location>
        <begin position="1119"/>
        <end position="1141"/>
    </location>
</feature>
<keyword evidence="6" id="KW-0131">Cell cycle</keyword>
<dbReference type="PANTHER" id="PTHR21567:SF9">
    <property type="entry name" value="CLIP-ASSOCIATING PROTEIN"/>
    <property type="match status" value="1"/>
</dbReference>
<evidence type="ECO:0000256" key="3">
    <source>
        <dbReference type="ARBA" id="ARBA00011375"/>
    </source>
</evidence>
<accession>A0AAN7BR21</accession>
<feature type="compositionally biased region" description="Low complexity" evidence="8">
    <location>
        <begin position="556"/>
        <end position="575"/>
    </location>
</feature>
<feature type="compositionally biased region" description="Low complexity" evidence="8">
    <location>
        <begin position="588"/>
        <end position="615"/>
    </location>
</feature>
<feature type="domain" description="TOG" evidence="9">
    <location>
        <begin position="286"/>
        <end position="517"/>
    </location>
</feature>
<keyword evidence="11" id="KW-1185">Reference proteome</keyword>
<dbReference type="Gene3D" id="1.25.10.10">
    <property type="entry name" value="Leucine-rich Repeat Variant"/>
    <property type="match status" value="3"/>
</dbReference>
<feature type="compositionally biased region" description="Low complexity" evidence="8">
    <location>
        <begin position="231"/>
        <end position="240"/>
    </location>
</feature>
<comment type="subcellular location">
    <subcellularLocation>
        <location evidence="1">Cytoplasm</location>
        <location evidence="1">Cytoskeleton</location>
        <location evidence="1">Spindle</location>
    </subcellularLocation>
</comment>
<evidence type="ECO:0000256" key="4">
    <source>
        <dbReference type="ARBA" id="ARBA00022618"/>
    </source>
</evidence>
<keyword evidence="5" id="KW-0493">Microtubule</keyword>
<evidence type="ECO:0000256" key="5">
    <source>
        <dbReference type="ARBA" id="ARBA00022701"/>
    </source>
</evidence>
<dbReference type="GO" id="GO:0005876">
    <property type="term" value="C:spindle microtubule"/>
    <property type="evidence" value="ECO:0007669"/>
    <property type="project" value="TreeGrafter"/>
</dbReference>
<dbReference type="GO" id="GO:0005815">
    <property type="term" value="C:microtubule organizing center"/>
    <property type="evidence" value="ECO:0007669"/>
    <property type="project" value="TreeGrafter"/>
</dbReference>
<comment type="function">
    <text evidence="7">Microtubule binding protein that promotes the stabilization of dynamic microtubules. Required for mitotic spindle formation.</text>
</comment>
<dbReference type="GO" id="GO:1990023">
    <property type="term" value="C:mitotic spindle midzone"/>
    <property type="evidence" value="ECO:0007669"/>
    <property type="project" value="TreeGrafter"/>
</dbReference>
<dbReference type="PANTHER" id="PTHR21567">
    <property type="entry name" value="CLASP"/>
    <property type="match status" value="1"/>
</dbReference>
<gene>
    <name evidence="10" type="ORF">QBC38DRAFT_182554</name>
</gene>
<evidence type="ECO:0000256" key="1">
    <source>
        <dbReference type="ARBA" id="ARBA00004186"/>
    </source>
</evidence>
<feature type="region of interest" description="Disordered" evidence="8">
    <location>
        <begin position="512"/>
        <end position="734"/>
    </location>
</feature>
<evidence type="ECO:0000256" key="6">
    <source>
        <dbReference type="ARBA" id="ARBA00022776"/>
    </source>
</evidence>
<dbReference type="InterPro" id="IPR016024">
    <property type="entry name" value="ARM-type_fold"/>
</dbReference>
<evidence type="ECO:0000256" key="2">
    <source>
        <dbReference type="ARBA" id="ARBA00009549"/>
    </source>
</evidence>
<feature type="region of interest" description="Disordered" evidence="8">
    <location>
        <begin position="231"/>
        <end position="273"/>
    </location>
</feature>
<comment type="caution">
    <text evidence="10">The sequence shown here is derived from an EMBL/GenBank/DDBJ whole genome shotgun (WGS) entry which is preliminary data.</text>
</comment>
<evidence type="ECO:0000256" key="7">
    <source>
        <dbReference type="ARBA" id="ARBA00024889"/>
    </source>
</evidence>
<dbReference type="Proteomes" id="UP001301958">
    <property type="component" value="Unassembled WGS sequence"/>
</dbReference>
<comment type="similarity">
    <text evidence="2">Belongs to the CLASP family.</text>
</comment>
<feature type="compositionally biased region" description="Polar residues" evidence="8">
    <location>
        <begin position="653"/>
        <end position="706"/>
    </location>
</feature>
<name>A0AAN7BR21_9PEZI</name>
<evidence type="ECO:0000256" key="8">
    <source>
        <dbReference type="SAM" id="MobiDB-lite"/>
    </source>
</evidence>
<dbReference type="AlphaFoldDB" id="A0AAN7BR21"/>
<dbReference type="GO" id="GO:0060172">
    <property type="term" value="P:astral microtubule depolymerization"/>
    <property type="evidence" value="ECO:0007669"/>
    <property type="project" value="TreeGrafter"/>
</dbReference>
<feature type="domain" description="TOG" evidence="9">
    <location>
        <begin position="1"/>
        <end position="237"/>
    </location>
</feature>
<dbReference type="Pfam" id="PF12348">
    <property type="entry name" value="CLASP_N"/>
    <property type="match status" value="2"/>
</dbReference>
<protein>
    <submittedName>
        <fullName evidence="10">Protein STU1</fullName>
    </submittedName>
</protein>
<dbReference type="GO" id="GO:0090307">
    <property type="term" value="P:mitotic spindle assembly"/>
    <property type="evidence" value="ECO:0007669"/>
    <property type="project" value="TreeGrafter"/>
</dbReference>
<keyword evidence="6" id="KW-0498">Mitosis</keyword>
<dbReference type="InterPro" id="IPR034085">
    <property type="entry name" value="TOG"/>
</dbReference>
<evidence type="ECO:0000259" key="9">
    <source>
        <dbReference type="SMART" id="SM01349"/>
    </source>
</evidence>
<comment type="subunit">
    <text evidence="3">Interacts with microtubules.</text>
</comment>
<reference evidence="10" key="2">
    <citation type="submission" date="2023-05" db="EMBL/GenBank/DDBJ databases">
        <authorList>
            <consortium name="Lawrence Berkeley National Laboratory"/>
            <person name="Steindorff A."/>
            <person name="Hensen N."/>
            <person name="Bonometti L."/>
            <person name="Westerberg I."/>
            <person name="Brannstrom I.O."/>
            <person name="Guillou S."/>
            <person name="Cros-Aarteil S."/>
            <person name="Calhoun S."/>
            <person name="Haridas S."/>
            <person name="Kuo A."/>
            <person name="Mondo S."/>
            <person name="Pangilinan J."/>
            <person name="Riley R."/>
            <person name="Labutti K."/>
            <person name="Andreopoulos B."/>
            <person name="Lipzen A."/>
            <person name="Chen C."/>
            <person name="Yanf M."/>
            <person name="Daum C."/>
            <person name="Ng V."/>
            <person name="Clum A."/>
            <person name="Ohm R."/>
            <person name="Martin F."/>
            <person name="Silar P."/>
            <person name="Natvig D."/>
            <person name="Lalanne C."/>
            <person name="Gautier V."/>
            <person name="Ament-Velasquez S.L."/>
            <person name="Kruys A."/>
            <person name="Hutchinson M.I."/>
            <person name="Powell A.J."/>
            <person name="Barry K."/>
            <person name="Miller A.N."/>
            <person name="Grigoriev I.V."/>
            <person name="Debuchy R."/>
            <person name="Gladieux P."/>
            <person name="Thoren M.H."/>
            <person name="Johannesson H."/>
        </authorList>
    </citation>
    <scope>NUCLEOTIDE SEQUENCE</scope>
    <source>
        <strain evidence="10">CBS 990.96</strain>
    </source>
</reference>
<evidence type="ECO:0000313" key="10">
    <source>
        <dbReference type="EMBL" id="KAK4227891.1"/>
    </source>
</evidence>
<dbReference type="GO" id="GO:0005881">
    <property type="term" value="C:cytoplasmic microtubule"/>
    <property type="evidence" value="ECO:0007669"/>
    <property type="project" value="TreeGrafter"/>
</dbReference>
<evidence type="ECO:0000313" key="11">
    <source>
        <dbReference type="Proteomes" id="UP001301958"/>
    </source>
</evidence>
<keyword evidence="4" id="KW-0132">Cell division</keyword>
<dbReference type="GO" id="GO:0051301">
    <property type="term" value="P:cell division"/>
    <property type="evidence" value="ECO:0007669"/>
    <property type="project" value="UniProtKB-KW"/>
</dbReference>
<dbReference type="SUPFAM" id="SSF48371">
    <property type="entry name" value="ARM repeat"/>
    <property type="match status" value="1"/>
</dbReference>
<feature type="region of interest" description="Disordered" evidence="8">
    <location>
        <begin position="780"/>
        <end position="808"/>
    </location>
</feature>
<organism evidence="10 11">
    <name type="scientific">Podospora fimiseda</name>
    <dbReference type="NCBI Taxonomy" id="252190"/>
    <lineage>
        <taxon>Eukaryota</taxon>
        <taxon>Fungi</taxon>
        <taxon>Dikarya</taxon>
        <taxon>Ascomycota</taxon>
        <taxon>Pezizomycotina</taxon>
        <taxon>Sordariomycetes</taxon>
        <taxon>Sordariomycetidae</taxon>
        <taxon>Sordariales</taxon>
        <taxon>Podosporaceae</taxon>
        <taxon>Podospora</taxon>
    </lineage>
</organism>
<dbReference type="SMART" id="SM01349">
    <property type="entry name" value="TOG"/>
    <property type="match status" value="2"/>
</dbReference>
<reference evidence="10" key="1">
    <citation type="journal article" date="2023" name="Mol. Phylogenet. Evol.">
        <title>Genome-scale phylogeny and comparative genomics of the fungal order Sordariales.</title>
        <authorList>
            <person name="Hensen N."/>
            <person name="Bonometti L."/>
            <person name="Westerberg I."/>
            <person name="Brannstrom I.O."/>
            <person name="Guillou S."/>
            <person name="Cros-Aarteil S."/>
            <person name="Calhoun S."/>
            <person name="Haridas S."/>
            <person name="Kuo A."/>
            <person name="Mondo S."/>
            <person name="Pangilinan J."/>
            <person name="Riley R."/>
            <person name="LaButti K."/>
            <person name="Andreopoulos B."/>
            <person name="Lipzen A."/>
            <person name="Chen C."/>
            <person name="Yan M."/>
            <person name="Daum C."/>
            <person name="Ng V."/>
            <person name="Clum A."/>
            <person name="Steindorff A."/>
            <person name="Ohm R.A."/>
            <person name="Martin F."/>
            <person name="Silar P."/>
            <person name="Natvig D.O."/>
            <person name="Lalanne C."/>
            <person name="Gautier V."/>
            <person name="Ament-Velasquez S.L."/>
            <person name="Kruys A."/>
            <person name="Hutchinson M.I."/>
            <person name="Powell A.J."/>
            <person name="Barry K."/>
            <person name="Miller A.N."/>
            <person name="Grigoriev I.V."/>
            <person name="Debuchy R."/>
            <person name="Gladieux P."/>
            <person name="Hiltunen Thoren M."/>
            <person name="Johannesson H."/>
        </authorList>
    </citation>
    <scope>NUCLEOTIDE SEQUENCE</scope>
    <source>
        <strain evidence="10">CBS 990.96</strain>
    </source>
</reference>
<feature type="compositionally biased region" description="Polar residues" evidence="8">
    <location>
        <begin position="789"/>
        <end position="805"/>
    </location>
</feature>
<dbReference type="GO" id="GO:0008017">
    <property type="term" value="F:microtubule binding"/>
    <property type="evidence" value="ECO:0007669"/>
    <property type="project" value="TreeGrafter"/>
</dbReference>